<comment type="similarity">
    <text evidence="1">Belongs to the LysR transcriptional regulatory family.</text>
</comment>
<sequence length="303" mass="33860">MDELRRIDLNQLLTLHALLVEKHVTRAALRLNKSQPAVSHALAQLRTRFGDPLLVRHGGRMVLTARAQALVRPLEEALTRLNGLLSAPDFDPSRTRGRFRLCLSDYASRIVLPPLVRHIRERAPGLDLAISQASRETMAAQLTDGEVDLALGVFPHPPEDIQVQDLFQEEFVSLADKAVLPEKGGLSLAEWLERPHIMLAMRPDAHDEIETALAARGLRRRLAVTLPHWSAAVDLLAGTDLVLTVAGRAVGPLRRHRTLRRFTPPLDLPRFAYQQAWHTRRADDPAHRWLREAVLACGRPGDG</sequence>
<dbReference type="PANTHER" id="PTHR30118:SF15">
    <property type="entry name" value="TRANSCRIPTIONAL REGULATORY PROTEIN"/>
    <property type="match status" value="1"/>
</dbReference>
<dbReference type="InterPro" id="IPR000847">
    <property type="entry name" value="LysR_HTH_N"/>
</dbReference>
<dbReference type="InterPro" id="IPR050389">
    <property type="entry name" value="LysR-type_TF"/>
</dbReference>
<dbReference type="EMBL" id="BNEA01000007">
    <property type="protein sequence ID" value="GHI52473.1"/>
    <property type="molecule type" value="Genomic_DNA"/>
</dbReference>
<dbReference type="SUPFAM" id="SSF46785">
    <property type="entry name" value="Winged helix' DNA-binding domain"/>
    <property type="match status" value="1"/>
</dbReference>
<evidence type="ECO:0000313" key="7">
    <source>
        <dbReference type="Proteomes" id="UP000646738"/>
    </source>
</evidence>
<dbReference type="InterPro" id="IPR036390">
    <property type="entry name" value="WH_DNA-bd_sf"/>
</dbReference>
<comment type="caution">
    <text evidence="6">The sequence shown here is derived from an EMBL/GenBank/DDBJ whole genome shotgun (WGS) entry which is preliminary data.</text>
</comment>
<evidence type="ECO:0000256" key="3">
    <source>
        <dbReference type="ARBA" id="ARBA00023125"/>
    </source>
</evidence>
<evidence type="ECO:0000256" key="4">
    <source>
        <dbReference type="ARBA" id="ARBA00023163"/>
    </source>
</evidence>
<keyword evidence="3" id="KW-0238">DNA-binding</keyword>
<name>A0ABQ3R9E6_STRRR</name>
<feature type="domain" description="HTH lysR-type" evidence="5">
    <location>
        <begin position="7"/>
        <end position="64"/>
    </location>
</feature>
<protein>
    <submittedName>
        <fullName evidence="6">Transcriptional regulator</fullName>
    </submittedName>
</protein>
<dbReference type="PRINTS" id="PR00039">
    <property type="entry name" value="HTHLYSR"/>
</dbReference>
<keyword evidence="2" id="KW-0805">Transcription regulation</keyword>
<dbReference type="PANTHER" id="PTHR30118">
    <property type="entry name" value="HTH-TYPE TRANSCRIPTIONAL REGULATOR LEUO-RELATED"/>
    <property type="match status" value="1"/>
</dbReference>
<dbReference type="Pfam" id="PF03466">
    <property type="entry name" value="LysR_substrate"/>
    <property type="match status" value="1"/>
</dbReference>
<dbReference type="SUPFAM" id="SSF53850">
    <property type="entry name" value="Periplasmic binding protein-like II"/>
    <property type="match status" value="1"/>
</dbReference>
<organism evidence="6 7">
    <name type="scientific">Streptomyces rubradiris</name>
    <name type="common">Streptomyces achromogenes subsp. rubradiris</name>
    <dbReference type="NCBI Taxonomy" id="285531"/>
    <lineage>
        <taxon>Bacteria</taxon>
        <taxon>Bacillati</taxon>
        <taxon>Actinomycetota</taxon>
        <taxon>Actinomycetes</taxon>
        <taxon>Kitasatosporales</taxon>
        <taxon>Streptomycetaceae</taxon>
        <taxon>Streptomyces</taxon>
    </lineage>
</organism>
<reference evidence="7" key="1">
    <citation type="submission" date="2023-07" db="EMBL/GenBank/DDBJ databases">
        <title>Whole genome shotgun sequence of Streptomyces achromogenes subsp. rubradiris NBRC 14000.</title>
        <authorList>
            <person name="Komaki H."/>
            <person name="Tamura T."/>
        </authorList>
    </citation>
    <scope>NUCLEOTIDE SEQUENCE [LARGE SCALE GENOMIC DNA]</scope>
    <source>
        <strain evidence="7">NBRC 14000</strain>
    </source>
</reference>
<dbReference type="RefSeq" id="WP_189991247.1">
    <property type="nucleotide sequence ID" value="NZ_BNCB01000003.1"/>
</dbReference>
<evidence type="ECO:0000256" key="1">
    <source>
        <dbReference type="ARBA" id="ARBA00009437"/>
    </source>
</evidence>
<evidence type="ECO:0000313" key="6">
    <source>
        <dbReference type="EMBL" id="GHI52473.1"/>
    </source>
</evidence>
<dbReference type="CDD" id="cd08465">
    <property type="entry name" value="PBP2_ToxR"/>
    <property type="match status" value="1"/>
</dbReference>
<keyword evidence="4" id="KW-0804">Transcription</keyword>
<accession>A0ABQ3R9E6</accession>
<dbReference type="Gene3D" id="3.40.190.10">
    <property type="entry name" value="Periplasmic binding protein-like II"/>
    <property type="match status" value="2"/>
</dbReference>
<keyword evidence="7" id="KW-1185">Reference proteome</keyword>
<proteinExistence type="inferred from homology"/>
<evidence type="ECO:0000256" key="2">
    <source>
        <dbReference type="ARBA" id="ARBA00023015"/>
    </source>
</evidence>
<dbReference type="PROSITE" id="PS50931">
    <property type="entry name" value="HTH_LYSR"/>
    <property type="match status" value="1"/>
</dbReference>
<dbReference type="Proteomes" id="UP000646738">
    <property type="component" value="Unassembled WGS sequence"/>
</dbReference>
<dbReference type="InterPro" id="IPR036388">
    <property type="entry name" value="WH-like_DNA-bd_sf"/>
</dbReference>
<evidence type="ECO:0000259" key="5">
    <source>
        <dbReference type="PROSITE" id="PS50931"/>
    </source>
</evidence>
<gene>
    <name evidence="6" type="ORF">Srubr_23190</name>
</gene>
<dbReference type="Pfam" id="PF00126">
    <property type="entry name" value="HTH_1"/>
    <property type="match status" value="1"/>
</dbReference>
<dbReference type="InterPro" id="IPR005119">
    <property type="entry name" value="LysR_subst-bd"/>
</dbReference>
<dbReference type="Gene3D" id="1.10.10.10">
    <property type="entry name" value="Winged helix-like DNA-binding domain superfamily/Winged helix DNA-binding domain"/>
    <property type="match status" value="1"/>
</dbReference>